<dbReference type="Gene3D" id="1.25.10.10">
    <property type="entry name" value="Leucine-rich Repeat Variant"/>
    <property type="match status" value="1"/>
</dbReference>
<dbReference type="PANTHER" id="PTHR12697:SF5">
    <property type="entry name" value="DEOXYHYPUSINE HYDROXYLASE"/>
    <property type="match status" value="1"/>
</dbReference>
<dbReference type="eggNOG" id="COG1413">
    <property type="taxonomic scope" value="Bacteria"/>
</dbReference>
<dbReference type="InterPro" id="IPR011989">
    <property type="entry name" value="ARM-like"/>
</dbReference>
<dbReference type="InterPro" id="IPR004155">
    <property type="entry name" value="PBS_lyase_HEAT"/>
</dbReference>
<proteinExistence type="predicted"/>
<dbReference type="GO" id="GO:0016829">
    <property type="term" value="F:lyase activity"/>
    <property type="evidence" value="ECO:0007669"/>
    <property type="project" value="UniProtKB-KW"/>
</dbReference>
<protein>
    <submittedName>
        <fullName evidence="1">PBS lyase HEAT-like repeat protein</fullName>
    </submittedName>
</protein>
<sequence length="192" mass="20573">MRRMRSLTVQGSSVTRSLVIGSVVFLCLLVAWKGVSWWKQRTLLSKAEGKNVVVATEAVRTIAYKKYGGAVSRLEQLVGKDTDRQVRLAAIEALGAIGRTESASVLVPVLEDPDRDVASQAAVALGRIGSAVATEPLCKALAAKPVQLTALWALGEIGDFSAYETVRRFRDDPDPYVSYNAVQALKKLGAGG</sequence>
<dbReference type="AlphaFoldDB" id="I2Q5C1"/>
<gene>
    <name evidence="1" type="ORF">DesU5LDRAFT_3346</name>
</gene>
<evidence type="ECO:0000313" key="1">
    <source>
        <dbReference type="EMBL" id="EIG54977.1"/>
    </source>
</evidence>
<dbReference type="GO" id="GO:0016491">
    <property type="term" value="F:oxidoreductase activity"/>
    <property type="evidence" value="ECO:0007669"/>
    <property type="project" value="TreeGrafter"/>
</dbReference>
<dbReference type="SMART" id="SM00567">
    <property type="entry name" value="EZ_HEAT"/>
    <property type="match status" value="3"/>
</dbReference>
<keyword evidence="1" id="KW-0456">Lyase</keyword>
<dbReference type="InterPro" id="IPR016024">
    <property type="entry name" value="ARM-type_fold"/>
</dbReference>
<dbReference type="PANTHER" id="PTHR12697">
    <property type="entry name" value="PBS LYASE HEAT-LIKE PROTEIN"/>
    <property type="match status" value="1"/>
</dbReference>
<reference evidence="1" key="1">
    <citation type="submission" date="2011-11" db="EMBL/GenBank/DDBJ databases">
        <title>Improved High-Quality Draft sequence of Desulfovibrio sp. U5L.</title>
        <authorList>
            <consortium name="US DOE Joint Genome Institute"/>
            <person name="Lucas S."/>
            <person name="Han J."/>
            <person name="Lapidus A."/>
            <person name="Cheng J.-F."/>
            <person name="Goodwin L."/>
            <person name="Pitluck S."/>
            <person name="Peters L."/>
            <person name="Ovchinnikova G."/>
            <person name="Held B."/>
            <person name="Detter J.C."/>
            <person name="Han C."/>
            <person name="Tapia R."/>
            <person name="Land M."/>
            <person name="Hauser L."/>
            <person name="Kyrpides N."/>
            <person name="Ivanova N."/>
            <person name="Pagani I."/>
            <person name="Gabster J."/>
            <person name="Walker C."/>
            <person name="Stolyar S."/>
            <person name="Stahl D."/>
            <person name="Arkin A."/>
            <person name="Dehal P."/>
            <person name="Hazen T."/>
            <person name="Woyke T."/>
        </authorList>
    </citation>
    <scope>NUCLEOTIDE SEQUENCE [LARGE SCALE GENOMIC DNA]</scope>
    <source>
        <strain evidence="1">U5L</strain>
    </source>
</reference>
<dbReference type="HOGENOM" id="CLU_1530197_0_0_7"/>
<accession>I2Q5C1</accession>
<name>I2Q5C1_9BACT</name>
<dbReference type="Pfam" id="PF13646">
    <property type="entry name" value="HEAT_2"/>
    <property type="match status" value="2"/>
</dbReference>
<dbReference type="STRING" id="596152.DesU5LDRAFT_3346"/>
<dbReference type="SUPFAM" id="SSF48371">
    <property type="entry name" value="ARM repeat"/>
    <property type="match status" value="2"/>
</dbReference>
<organism evidence="1">
    <name type="scientific">Desulfovibrio sp. U5L</name>
    <dbReference type="NCBI Taxonomy" id="596152"/>
    <lineage>
        <taxon>Bacteria</taxon>
        <taxon>Pseudomonadati</taxon>
        <taxon>Thermodesulfobacteriota</taxon>
        <taxon>Desulfovibrionia</taxon>
        <taxon>Desulfovibrionales</taxon>
        <taxon>Desulfovibrionaceae</taxon>
        <taxon>Desulfovibrio</taxon>
    </lineage>
</organism>
<dbReference type="EMBL" id="JH600068">
    <property type="protein sequence ID" value="EIG54977.1"/>
    <property type="molecule type" value="Genomic_DNA"/>
</dbReference>